<accession>A0AAD9SYR2</accession>
<gene>
    <name evidence="2" type="ORF">QTJ16_004168</name>
</gene>
<evidence type="ECO:0000313" key="2">
    <source>
        <dbReference type="EMBL" id="KAK2626993.1"/>
    </source>
</evidence>
<dbReference type="EMBL" id="JAUBYV010000005">
    <property type="protein sequence ID" value="KAK2626993.1"/>
    <property type="molecule type" value="Genomic_DNA"/>
</dbReference>
<proteinExistence type="predicted"/>
<organism evidence="2 3">
    <name type="scientific">Diplocarpon rosae</name>
    <dbReference type="NCBI Taxonomy" id="946125"/>
    <lineage>
        <taxon>Eukaryota</taxon>
        <taxon>Fungi</taxon>
        <taxon>Dikarya</taxon>
        <taxon>Ascomycota</taxon>
        <taxon>Pezizomycotina</taxon>
        <taxon>Leotiomycetes</taxon>
        <taxon>Helotiales</taxon>
        <taxon>Drepanopezizaceae</taxon>
        <taxon>Diplocarpon</taxon>
    </lineage>
</organism>
<reference evidence="2" key="1">
    <citation type="submission" date="2023-06" db="EMBL/GenBank/DDBJ databases">
        <title>Draft genome of Marssonina rosae.</title>
        <authorList>
            <person name="Cheng Q."/>
        </authorList>
    </citation>
    <scope>NUCLEOTIDE SEQUENCE</scope>
    <source>
        <strain evidence="2">R4</strain>
    </source>
</reference>
<evidence type="ECO:0000256" key="1">
    <source>
        <dbReference type="SAM" id="SignalP"/>
    </source>
</evidence>
<feature type="chain" id="PRO_5042269456" evidence="1">
    <location>
        <begin position="21"/>
        <end position="126"/>
    </location>
</feature>
<sequence>MRYFTLVASILSLFTRSTHASVTCNFNRLEEPGVYRTDCTMAWVDDNNAWRANCGWGTFDWAEGSGSQHGKITTVNFREEETLYFSFHTIQDNGESRWFASEVGPGETCTMNLNPRTIVERVTADF</sequence>
<name>A0AAD9SYR2_9HELO</name>
<keyword evidence="3" id="KW-1185">Reference proteome</keyword>
<keyword evidence="1" id="KW-0732">Signal</keyword>
<evidence type="ECO:0000313" key="3">
    <source>
        <dbReference type="Proteomes" id="UP001285354"/>
    </source>
</evidence>
<dbReference type="AlphaFoldDB" id="A0AAD9SYR2"/>
<protein>
    <submittedName>
        <fullName evidence="2">Uncharacterized protein</fullName>
    </submittedName>
</protein>
<comment type="caution">
    <text evidence="2">The sequence shown here is derived from an EMBL/GenBank/DDBJ whole genome shotgun (WGS) entry which is preliminary data.</text>
</comment>
<feature type="signal peptide" evidence="1">
    <location>
        <begin position="1"/>
        <end position="20"/>
    </location>
</feature>
<dbReference type="Proteomes" id="UP001285354">
    <property type="component" value="Unassembled WGS sequence"/>
</dbReference>